<dbReference type="AlphaFoldDB" id="A0AA96F615"/>
<evidence type="ECO:0000256" key="1">
    <source>
        <dbReference type="ARBA" id="ARBA00022679"/>
    </source>
</evidence>
<dbReference type="GO" id="GO:0016747">
    <property type="term" value="F:acyltransferase activity, transferring groups other than amino-acyl groups"/>
    <property type="evidence" value="ECO:0007669"/>
    <property type="project" value="InterPro"/>
</dbReference>
<dbReference type="SUPFAM" id="SSF55729">
    <property type="entry name" value="Acyl-CoA N-acyltransferases (Nat)"/>
    <property type="match status" value="1"/>
</dbReference>
<name>A0AA96F615_9MICO</name>
<dbReference type="RefSeq" id="WP_313497017.1">
    <property type="nucleotide sequence ID" value="NZ_CP134879.1"/>
</dbReference>
<dbReference type="Gene3D" id="3.40.630.30">
    <property type="match status" value="1"/>
</dbReference>
<dbReference type="PANTHER" id="PTHR43877">
    <property type="entry name" value="AMINOALKYLPHOSPHONATE N-ACETYLTRANSFERASE-RELATED-RELATED"/>
    <property type="match status" value="1"/>
</dbReference>
<dbReference type="InterPro" id="IPR050832">
    <property type="entry name" value="Bact_Acetyltransf"/>
</dbReference>
<dbReference type="InterPro" id="IPR016181">
    <property type="entry name" value="Acyl_CoA_acyltransferase"/>
</dbReference>
<reference evidence="4 5" key="1">
    <citation type="submission" date="2023-09" db="EMBL/GenBank/DDBJ databases">
        <title>Demequina sp. a novel bacteria isolated from Capsicum annuum.</title>
        <authorList>
            <person name="Humaira Z."/>
            <person name="Lee J."/>
            <person name="Cho D."/>
        </authorList>
    </citation>
    <scope>NUCLEOTIDE SEQUENCE [LARGE SCALE GENOMIC DNA]</scope>
    <source>
        <strain evidence="4 5">OYTSA14</strain>
    </source>
</reference>
<gene>
    <name evidence="4" type="ORF">RN606_10645</name>
</gene>
<dbReference type="Proteomes" id="UP001304125">
    <property type="component" value="Chromosome"/>
</dbReference>
<evidence type="ECO:0000256" key="2">
    <source>
        <dbReference type="ARBA" id="ARBA00023315"/>
    </source>
</evidence>
<feature type="domain" description="N-acetyltransferase" evidence="3">
    <location>
        <begin position="63"/>
        <end position="206"/>
    </location>
</feature>
<accession>A0AA96F615</accession>
<protein>
    <submittedName>
        <fullName evidence="4">GNAT family N-acetyltransferase</fullName>
    </submittedName>
</protein>
<keyword evidence="2" id="KW-0012">Acyltransferase</keyword>
<dbReference type="InterPro" id="IPR000182">
    <property type="entry name" value="GNAT_dom"/>
</dbReference>
<dbReference type="Pfam" id="PF00583">
    <property type="entry name" value="Acetyltransf_1"/>
    <property type="match status" value="1"/>
</dbReference>
<keyword evidence="1" id="KW-0808">Transferase</keyword>
<dbReference type="EMBL" id="CP134879">
    <property type="protein sequence ID" value="WNM23813.1"/>
    <property type="molecule type" value="Genomic_DNA"/>
</dbReference>
<dbReference type="PROSITE" id="PS51186">
    <property type="entry name" value="GNAT"/>
    <property type="match status" value="1"/>
</dbReference>
<keyword evidence="5" id="KW-1185">Reference proteome</keyword>
<dbReference type="CDD" id="cd04301">
    <property type="entry name" value="NAT_SF"/>
    <property type="match status" value="1"/>
</dbReference>
<evidence type="ECO:0000259" key="3">
    <source>
        <dbReference type="PROSITE" id="PS51186"/>
    </source>
</evidence>
<sequence>MGIRPAVAADHAQVARICLLTGRQGSDATGVFCDDTALADVYATPYLHGPGGFCLVWDVEGEARGYVLGTSDTEAFQRWFVETWWPERVADHQPVTVDDGWLLPSAADPERMLGPQLGEFPAHLHIDLLPDQQGRGVGRMLIEAAAGLLMRRGVAGVHLVAEVANRGAQAFYPRVGFVAVGRTADVVTWARGWGAGSELRSEHSLT</sequence>
<evidence type="ECO:0000313" key="5">
    <source>
        <dbReference type="Proteomes" id="UP001304125"/>
    </source>
</evidence>
<evidence type="ECO:0000313" key="4">
    <source>
        <dbReference type="EMBL" id="WNM23813.1"/>
    </source>
</evidence>
<proteinExistence type="predicted"/>
<organism evidence="4 5">
    <name type="scientific">Demequina capsici</name>
    <dbReference type="NCBI Taxonomy" id="3075620"/>
    <lineage>
        <taxon>Bacteria</taxon>
        <taxon>Bacillati</taxon>
        <taxon>Actinomycetota</taxon>
        <taxon>Actinomycetes</taxon>
        <taxon>Micrococcales</taxon>
        <taxon>Demequinaceae</taxon>
        <taxon>Demequina</taxon>
    </lineage>
</organism>